<keyword evidence="3" id="KW-0472">Membrane</keyword>
<reference evidence="5 6" key="1">
    <citation type="submission" date="2015-12" db="EMBL/GenBank/DDBJ databases">
        <title>Genome sequence of the marine Rhodobacteraceae strain O3.65, Candidatus Tritonibacter horizontis.</title>
        <authorList>
            <person name="Poehlein A."/>
            <person name="Giebel H.A."/>
            <person name="Voget S."/>
            <person name="Brinkhoff T."/>
        </authorList>
    </citation>
    <scope>NUCLEOTIDE SEQUENCE [LARGE SCALE GENOMIC DNA]</scope>
    <source>
        <strain evidence="5 6">O3.65</strain>
    </source>
</reference>
<keyword evidence="5" id="KW-0670">Pyruvate</keyword>
<name>A0A132BU39_9RHOB</name>
<dbReference type="SUPFAM" id="SSF56059">
    <property type="entry name" value="Glutathione synthetase ATP-binding domain-like"/>
    <property type="match status" value="1"/>
</dbReference>
<feature type="transmembrane region" description="Helical" evidence="3">
    <location>
        <begin position="554"/>
        <end position="572"/>
    </location>
</feature>
<dbReference type="Proteomes" id="UP000068382">
    <property type="component" value="Unassembled WGS sequence"/>
</dbReference>
<dbReference type="InterPro" id="IPR036873">
    <property type="entry name" value="Rhodanese-like_dom_sf"/>
</dbReference>
<dbReference type="CDD" id="cd00158">
    <property type="entry name" value="RHOD"/>
    <property type="match status" value="1"/>
</dbReference>
<comment type="similarity">
    <text evidence="1">Belongs to the OXA1/ALB3/YidC family.</text>
</comment>
<feature type="transmembrane region" description="Helical" evidence="3">
    <location>
        <begin position="529"/>
        <end position="547"/>
    </location>
</feature>
<dbReference type="PROSITE" id="PS00380">
    <property type="entry name" value="RHODANESE_1"/>
    <property type="match status" value="1"/>
</dbReference>
<dbReference type="GO" id="GO:0008986">
    <property type="term" value="F:pyruvate, water dikinase activity"/>
    <property type="evidence" value="ECO:0007669"/>
    <property type="project" value="UniProtKB-EC"/>
</dbReference>
<dbReference type="InterPro" id="IPR002192">
    <property type="entry name" value="PPDK_AMP/ATP-bd"/>
</dbReference>
<comment type="caution">
    <text evidence="5">The sequence shown here is derived from an EMBL/GenBank/DDBJ whole genome shotgun (WGS) entry which is preliminary data.</text>
</comment>
<dbReference type="Gene3D" id="3.30.470.20">
    <property type="entry name" value="ATP-grasp fold, B domain"/>
    <property type="match status" value="1"/>
</dbReference>
<feature type="domain" description="Rhodanese" evidence="4">
    <location>
        <begin position="175"/>
        <end position="261"/>
    </location>
</feature>
<dbReference type="OrthoDB" id="9765468at2"/>
<evidence type="ECO:0000256" key="2">
    <source>
        <dbReference type="SAM" id="Coils"/>
    </source>
</evidence>
<dbReference type="Gene3D" id="3.40.250.10">
    <property type="entry name" value="Rhodanese-like domain"/>
    <property type="match status" value="2"/>
</dbReference>
<dbReference type="InterPro" id="IPR001307">
    <property type="entry name" value="Thiosulphate_STrfase_CS"/>
</dbReference>
<keyword evidence="2" id="KW-0175">Coiled coil</keyword>
<evidence type="ECO:0000259" key="4">
    <source>
        <dbReference type="PROSITE" id="PS50206"/>
    </source>
</evidence>
<dbReference type="InterPro" id="IPR036637">
    <property type="entry name" value="Phosphohistidine_dom_sf"/>
</dbReference>
<feature type="transmembrane region" description="Helical" evidence="3">
    <location>
        <begin position="420"/>
        <end position="440"/>
    </location>
</feature>
<accession>A0A132BU39</accession>
<protein>
    <submittedName>
        <fullName evidence="5">Phosphoenolpyruvate synthase</fullName>
        <ecNumber evidence="5">2.7.9.2</ecNumber>
    </submittedName>
</protein>
<dbReference type="EC" id="2.7.9.2" evidence="5"/>
<dbReference type="InterPro" id="IPR001763">
    <property type="entry name" value="Rhodanese-like_dom"/>
</dbReference>
<dbReference type="GO" id="GO:0016020">
    <property type="term" value="C:membrane"/>
    <property type="evidence" value="ECO:0007669"/>
    <property type="project" value="UniProtKB-SubCell"/>
</dbReference>
<dbReference type="PROSITE" id="PS50206">
    <property type="entry name" value="RHODANESE_3"/>
    <property type="match status" value="2"/>
</dbReference>
<dbReference type="Gene3D" id="3.50.30.10">
    <property type="entry name" value="Phosphohistidine domain"/>
    <property type="match status" value="1"/>
</dbReference>
<dbReference type="InterPro" id="IPR008279">
    <property type="entry name" value="PEP-util_enz_mobile_dom"/>
</dbReference>
<dbReference type="SMART" id="SM00450">
    <property type="entry name" value="RHOD"/>
    <property type="match status" value="2"/>
</dbReference>
<dbReference type="PANTHER" id="PTHR43615:SF1">
    <property type="entry name" value="PPDK_N DOMAIN-CONTAINING PROTEIN"/>
    <property type="match status" value="1"/>
</dbReference>
<keyword evidence="6" id="KW-1185">Reference proteome</keyword>
<dbReference type="InterPro" id="IPR013815">
    <property type="entry name" value="ATP_grasp_subdomain_1"/>
</dbReference>
<dbReference type="Pfam" id="PF00581">
    <property type="entry name" value="Rhodanese"/>
    <property type="match status" value="2"/>
</dbReference>
<organism evidence="5 6">
    <name type="scientific">Tritonibacter horizontis</name>
    <dbReference type="NCBI Taxonomy" id="1768241"/>
    <lineage>
        <taxon>Bacteria</taxon>
        <taxon>Pseudomonadati</taxon>
        <taxon>Pseudomonadota</taxon>
        <taxon>Alphaproteobacteria</taxon>
        <taxon>Rhodobacterales</taxon>
        <taxon>Paracoccaceae</taxon>
        <taxon>Tritonibacter</taxon>
    </lineage>
</organism>
<evidence type="ECO:0000313" key="5">
    <source>
        <dbReference type="EMBL" id="KUP91898.1"/>
    </source>
</evidence>
<evidence type="ECO:0000256" key="3">
    <source>
        <dbReference type="SAM" id="Phobius"/>
    </source>
</evidence>
<feature type="transmembrane region" description="Helical" evidence="3">
    <location>
        <begin position="28"/>
        <end position="49"/>
    </location>
</feature>
<proteinExistence type="inferred from homology"/>
<dbReference type="Pfam" id="PF02096">
    <property type="entry name" value="60KD_IMP"/>
    <property type="match status" value="1"/>
</dbReference>
<dbReference type="PATRIC" id="fig|1768241.3.peg.3346"/>
<feature type="transmembrane region" description="Helical" evidence="3">
    <location>
        <begin position="61"/>
        <end position="86"/>
    </location>
</feature>
<feature type="domain" description="Rhodanese" evidence="4">
    <location>
        <begin position="293"/>
        <end position="400"/>
    </location>
</feature>
<evidence type="ECO:0000313" key="6">
    <source>
        <dbReference type="Proteomes" id="UP000068382"/>
    </source>
</evidence>
<feature type="coiled-coil region" evidence="2">
    <location>
        <begin position="1132"/>
        <end position="1166"/>
    </location>
</feature>
<keyword evidence="1 3" id="KW-0812">Transmembrane</keyword>
<dbReference type="SUPFAM" id="SSF52821">
    <property type="entry name" value="Rhodanese/Cell cycle control phosphatase"/>
    <property type="match status" value="2"/>
</dbReference>
<dbReference type="GO" id="GO:0005524">
    <property type="term" value="F:ATP binding"/>
    <property type="evidence" value="ECO:0007669"/>
    <property type="project" value="InterPro"/>
</dbReference>
<dbReference type="Gene3D" id="3.30.1490.20">
    <property type="entry name" value="ATP-grasp fold, A domain"/>
    <property type="match status" value="1"/>
</dbReference>
<feature type="transmembrane region" description="Helical" evidence="3">
    <location>
        <begin position="98"/>
        <end position="119"/>
    </location>
</feature>
<gene>
    <name evidence="5" type="primary">ppsA</name>
    <name evidence="5" type="ORF">TRIHO_32020</name>
</gene>
<keyword evidence="3" id="KW-1133">Transmembrane helix</keyword>
<dbReference type="GO" id="GO:0004792">
    <property type="term" value="F:thiosulfate-cyanide sulfurtransferase activity"/>
    <property type="evidence" value="ECO:0007669"/>
    <property type="project" value="InterPro"/>
</dbReference>
<dbReference type="SUPFAM" id="SSF52009">
    <property type="entry name" value="Phosphohistidine domain"/>
    <property type="match status" value="1"/>
</dbReference>
<dbReference type="PANTHER" id="PTHR43615">
    <property type="entry name" value="PHOSPHOENOLPYRUVATE SYNTHASE-RELATED"/>
    <property type="match status" value="1"/>
</dbReference>
<evidence type="ECO:0000256" key="1">
    <source>
        <dbReference type="RuleBase" id="RU003945"/>
    </source>
</evidence>
<dbReference type="InterPro" id="IPR051549">
    <property type="entry name" value="PEP_Utilizing_Enz"/>
</dbReference>
<comment type="subcellular location">
    <subcellularLocation>
        <location evidence="1">Membrane</location>
        <topology evidence="1">Multi-pass membrane protein</topology>
    </subcellularLocation>
</comment>
<feature type="transmembrane region" description="Helical" evidence="3">
    <location>
        <begin position="489"/>
        <end position="509"/>
    </location>
</feature>
<sequence>MPGNSFRSEGHLVTTLNTPTCITRSVKIYFCLSVSMTFFLTNAAPALAIPSPELVLGSVSSLSQILALVVALLSGFGAMVAGRLGLKPGTFGQRRYPVRLIAGLVAVAALLAAANHWQWQSHKTKELQRLQATLSRPAQFDGTTLKDPKLKETSYTAQETHPQGITTAQAAALLASDDVRFFDIRETAEHEMGTLPGATHVRFPDFQQSVPVAPGERVVLFCHNGNRSSETCAELAKMGIDCSFVAGGIEKWIVESRPFSDAEVQSLSDLRAIPDYENKSRLLSTDAFTKMVQSGPLQIVDTRYPGNFAAGHLPGAINIPIRAITTEDLRSRIAALEDKPTVVACYDRRSCFMGQVLGLELTRAGLPFAGRYTLPWEYFVAPPPKPHVSAWLAEQNKTVWTKAVAAIGTALLWGHERAHLLVSLFVLALVSRLMVLPIALKSERDQITLRMHKPELQAVKSRLAADPMRKSRAIQAFYAKHGLTPMRNLTALLFLPLMMLGLQSAEFAATAIAEPFLWVADLGAPDPSYMAALLTSALGGVYLFSAMARDRRSAVLWLGLGVPLLFVLTMGLSTAGNVYLSISLAGLLLQHFYVSGKLARATVTLRHMARLPRGVVTLDNTAQLAQAGNKALRLSQLANAGFPVPDGIVLTDRYLAQFEQAAPQRRQQMAARLWRQIGPTPCAVRSSASQEDGADQSFAGVFDSVLDVTGPTLPSAIETVLASFGSARAQSYGGTDDTAPRNVAGAGNILIQHMIEASYAGVLFTQDPQAPGMMLLEWVAGKGEDLVSGRATPKTARFGRYSFDAAAHGAEAPFDARALLALGRRIETLFDAPQDVEWAWTEGQFYILQSRDITTTTVGSAEDQARAQEWRRLFATVTEDNCDPQITLLEQDEMSEVLPRPTPLSFSLMSQIWAPGGSLDLACRALRLPYTLPEAPNAHLIRLFGKTYVDTRLKQQLTMDLSGNRAIRLKKQLTPTLDRFAHEVLPALNDTVEDWRAIRFEALPRAKILDAISRLKQEFVTGIYVEAEKINLLSAFAMKEATSAAQGDPALRSHLMQADLHYTPASLLAQCHGTEEEAQAMALQRMGHRAMFDYELSTPRYAEAPSLLFSLMEPEVKPLRPSVMPADLPTELRQLIDTAVAYQDLKERAKHEAMRLLAELRRALVALGAESGLDELVFHLTIEELLQGDWSKPEHLRQIADARRSHDALARKSAPTQTQLSLADCEQLSAGSIGAAADGPMHGTCVAGSGEATGRAFRVADEASFGEAAFVGFAPGDIILCDMVNPAWLPQLQQAGAVVSAVGGWLSHMAIVAREKDILMLVGATGLDGLEQGETITVTDSGEIRQPQAEGSEQARRA</sequence>
<keyword evidence="5" id="KW-0808">Transferase</keyword>
<dbReference type="InterPro" id="IPR028055">
    <property type="entry name" value="YidC/Oxa/ALB_C"/>
</dbReference>
<dbReference type="EMBL" id="LPUY01000082">
    <property type="protein sequence ID" value="KUP91898.1"/>
    <property type="molecule type" value="Genomic_DNA"/>
</dbReference>
<dbReference type="Pfam" id="PF00391">
    <property type="entry name" value="PEP-utilizers"/>
    <property type="match status" value="1"/>
</dbReference>
<dbReference type="Pfam" id="PF01326">
    <property type="entry name" value="PPDK_N"/>
    <property type="match status" value="2"/>
</dbReference>